<feature type="repeat" description="WD" evidence="3">
    <location>
        <begin position="173"/>
        <end position="205"/>
    </location>
</feature>
<dbReference type="OrthoDB" id="496at2759"/>
<dbReference type="CDD" id="cd00200">
    <property type="entry name" value="WD40"/>
    <property type="match status" value="1"/>
</dbReference>
<feature type="repeat" description="WD" evidence="3">
    <location>
        <begin position="215"/>
        <end position="247"/>
    </location>
</feature>
<reference evidence="5 6" key="1">
    <citation type="submission" date="2017-03" db="EMBL/GenBank/DDBJ databases">
        <title>An alternative strategy for trypanosome survival in the mammalian bloodstream revealed through genome and transcriptome analysis of the ubiquitous bovine parasite Trypanosoma (Megatrypanum) theileri.</title>
        <authorList>
            <person name="Kelly S."/>
            <person name="Ivens A."/>
            <person name="Mott A."/>
            <person name="O'Neill E."/>
            <person name="Emms D."/>
            <person name="Macleod O."/>
            <person name="Voorheis P."/>
            <person name="Matthews J."/>
            <person name="Matthews K."/>
            <person name="Carrington M."/>
        </authorList>
    </citation>
    <scope>NUCLEOTIDE SEQUENCE [LARGE SCALE GENOMIC DNA]</scope>
    <source>
        <strain evidence="5">Edinburgh</strain>
    </source>
</reference>
<dbReference type="InterPro" id="IPR036322">
    <property type="entry name" value="WD40_repeat_dom_sf"/>
</dbReference>
<proteinExistence type="predicted"/>
<name>A0A1X0P1V8_9TRYP</name>
<feature type="region of interest" description="Disordered" evidence="4">
    <location>
        <begin position="61"/>
        <end position="94"/>
    </location>
</feature>
<dbReference type="PANTHER" id="PTHR19848">
    <property type="entry name" value="WD40 REPEAT PROTEIN"/>
    <property type="match status" value="1"/>
</dbReference>
<comment type="caution">
    <text evidence="5">The sequence shown here is derived from an EMBL/GenBank/DDBJ whole genome shotgun (WGS) entry which is preliminary data.</text>
</comment>
<dbReference type="RefSeq" id="XP_028884992.1">
    <property type="nucleotide sequence ID" value="XM_029023796.1"/>
</dbReference>
<organism evidence="5 6">
    <name type="scientific">Trypanosoma theileri</name>
    <dbReference type="NCBI Taxonomy" id="67003"/>
    <lineage>
        <taxon>Eukaryota</taxon>
        <taxon>Discoba</taxon>
        <taxon>Euglenozoa</taxon>
        <taxon>Kinetoplastea</taxon>
        <taxon>Metakinetoplastina</taxon>
        <taxon>Trypanosomatida</taxon>
        <taxon>Trypanosomatidae</taxon>
        <taxon>Trypanosoma</taxon>
    </lineage>
</organism>
<protein>
    <submittedName>
        <fullName evidence="5">Uncharacterized protein</fullName>
    </submittedName>
</protein>
<dbReference type="PROSITE" id="PS50294">
    <property type="entry name" value="WD_REPEATS_REGION"/>
    <property type="match status" value="1"/>
</dbReference>
<keyword evidence="2" id="KW-0677">Repeat</keyword>
<keyword evidence="6" id="KW-1185">Reference proteome</keyword>
<evidence type="ECO:0000256" key="3">
    <source>
        <dbReference type="PROSITE-ProRule" id="PRU00221"/>
    </source>
</evidence>
<dbReference type="STRING" id="67003.A0A1X0P1V8"/>
<dbReference type="Pfam" id="PF00400">
    <property type="entry name" value="WD40"/>
    <property type="match status" value="3"/>
</dbReference>
<feature type="region of interest" description="Disordered" evidence="4">
    <location>
        <begin position="1"/>
        <end position="29"/>
    </location>
</feature>
<keyword evidence="1 3" id="KW-0853">WD repeat</keyword>
<dbReference type="GeneID" id="39983576"/>
<dbReference type="Proteomes" id="UP000192257">
    <property type="component" value="Unassembled WGS sequence"/>
</dbReference>
<dbReference type="SUPFAM" id="SSF50978">
    <property type="entry name" value="WD40 repeat-like"/>
    <property type="match status" value="1"/>
</dbReference>
<feature type="repeat" description="WD" evidence="3">
    <location>
        <begin position="260"/>
        <end position="299"/>
    </location>
</feature>
<dbReference type="EMBL" id="NBCO01000007">
    <property type="protein sequence ID" value="ORC90926.1"/>
    <property type="molecule type" value="Genomic_DNA"/>
</dbReference>
<dbReference type="Gene3D" id="2.130.10.10">
    <property type="entry name" value="YVTN repeat-like/Quinoprotein amine dehydrogenase"/>
    <property type="match status" value="2"/>
</dbReference>
<evidence type="ECO:0000256" key="4">
    <source>
        <dbReference type="SAM" id="MobiDB-lite"/>
    </source>
</evidence>
<dbReference type="AlphaFoldDB" id="A0A1X0P1V8"/>
<evidence type="ECO:0000256" key="2">
    <source>
        <dbReference type="ARBA" id="ARBA00022737"/>
    </source>
</evidence>
<gene>
    <name evidence="5" type="ORF">TM35_000073500</name>
</gene>
<evidence type="ECO:0000256" key="1">
    <source>
        <dbReference type="ARBA" id="ARBA00022574"/>
    </source>
</evidence>
<evidence type="ECO:0000313" key="6">
    <source>
        <dbReference type="Proteomes" id="UP000192257"/>
    </source>
</evidence>
<sequence length="463" mass="49828">MQRRTVSPGRGRSTQNSIVTRTGLSRPSNVVRELHKNDGTNPRSVRGRQIATAMEDLMDEVYGGGVTQPPPPAPTQQRLSQQQQRGNNSLSLSGGGGVYARFRTSFNASAVPRSWRSGPVDTAGRSFNASDRNLLCMDVHTQNNLCVVGSADHGLKVFDITTVREKRNLYTKNYGHTEWVTCCKFFQSSGHVISGGMDSKLCLWSATGPVRCSDLLGHTGSISQVEVNESNQLVMSSSYDRTLRLWDCSGGVSGRCVATFAGHKAPVMMFSWCGGQVLSGDRQGTTKVWDVETGECLSTMATKRGQIGSLWHLLSSSVGLLSAIGDQGGVLTVLDYPRTGSKPIYQDVLHPGGVVSAIRSVDETPYLITAGADKVILTLDPRAGFAPLHRFTDHRDFIYSLETFGPLILSGGGNGWLLVHDTMTGNCCYGLGANTAAVREIAATPTHLVAAGDDGNAMVYDYM</sequence>
<dbReference type="VEuPathDB" id="TriTrypDB:TM35_000073500"/>
<evidence type="ECO:0000313" key="5">
    <source>
        <dbReference type="EMBL" id="ORC90926.1"/>
    </source>
</evidence>
<dbReference type="PROSITE" id="PS50082">
    <property type="entry name" value="WD_REPEATS_2"/>
    <property type="match status" value="3"/>
</dbReference>
<feature type="compositionally biased region" description="Low complexity" evidence="4">
    <location>
        <begin position="75"/>
        <end position="92"/>
    </location>
</feature>
<dbReference type="InterPro" id="IPR015943">
    <property type="entry name" value="WD40/YVTN_repeat-like_dom_sf"/>
</dbReference>
<dbReference type="PANTHER" id="PTHR19848:SF7">
    <property type="entry name" value="F-BOX AND WD-40 DOMAIN PROTEIN 7"/>
    <property type="match status" value="1"/>
</dbReference>
<dbReference type="SMART" id="SM00320">
    <property type="entry name" value="WD40"/>
    <property type="match status" value="7"/>
</dbReference>
<dbReference type="InterPro" id="IPR001680">
    <property type="entry name" value="WD40_rpt"/>
</dbReference>
<feature type="compositionally biased region" description="Polar residues" evidence="4">
    <location>
        <begin position="12"/>
        <end position="28"/>
    </location>
</feature>
<accession>A0A1X0P1V8</accession>